<dbReference type="SMART" id="SM00028">
    <property type="entry name" value="TPR"/>
    <property type="match status" value="6"/>
</dbReference>
<accession>A0ABQ2BP83</accession>
<dbReference type="InterPro" id="IPR019734">
    <property type="entry name" value="TPR_rpt"/>
</dbReference>
<feature type="repeat" description="TPR" evidence="1">
    <location>
        <begin position="45"/>
        <end position="78"/>
    </location>
</feature>
<gene>
    <name evidence="2" type="ORF">GCM10008119_36990</name>
</gene>
<comment type="caution">
    <text evidence="2">The sequence shown here is derived from an EMBL/GenBank/DDBJ whole genome shotgun (WGS) entry which is preliminary data.</text>
</comment>
<sequence length="370" mass="42434">MVAALFAQQKSSLDKEKLFDFYQNQKYAEAAKYLTSIYGEDINDAKILIQIGYCYLMSGNNVEAEKFYTKAYAQQPQNLPILFSLGNINWKRGNADKAKLYYGEIIKIDSNNFTVYKLLADILTTKDSLRSVYLIKANKLNPTEADVAYDLADLYANLQKHAIAYKTLQIAIAADTGNIVLKKAILPIANFLKKYNEVILEGEKILQVNQDAAVIKDVAKAYYFTKDYEKAIAKFKILETLAMQNEATLYYTSLSYRALKNYQAAVIYTKKTIEEGISDNTSNYYALLGLVYEESEKLSLANSAYKKGLEFKAEPNIYYRLALLYDLKYKEVKQASKYYNLYLKSKPNPIKDKDEIKYVKSRMEELKILD</sequence>
<keyword evidence="1" id="KW-0802">TPR repeat</keyword>
<evidence type="ECO:0000256" key="1">
    <source>
        <dbReference type="PROSITE-ProRule" id="PRU00339"/>
    </source>
</evidence>
<evidence type="ECO:0000313" key="3">
    <source>
        <dbReference type="Proteomes" id="UP000645390"/>
    </source>
</evidence>
<dbReference type="InterPro" id="IPR011990">
    <property type="entry name" value="TPR-like_helical_dom_sf"/>
</dbReference>
<dbReference type="PROSITE" id="PS50005">
    <property type="entry name" value="TPR"/>
    <property type="match status" value="1"/>
</dbReference>
<dbReference type="PANTHER" id="PTHR12558">
    <property type="entry name" value="CELL DIVISION CYCLE 16,23,27"/>
    <property type="match status" value="1"/>
</dbReference>
<dbReference type="Proteomes" id="UP000645390">
    <property type="component" value="Unassembled WGS sequence"/>
</dbReference>
<evidence type="ECO:0008006" key="4">
    <source>
        <dbReference type="Google" id="ProtNLM"/>
    </source>
</evidence>
<evidence type="ECO:0000313" key="2">
    <source>
        <dbReference type="EMBL" id="GGI29310.1"/>
    </source>
</evidence>
<dbReference type="SUPFAM" id="SSF48452">
    <property type="entry name" value="TPR-like"/>
    <property type="match status" value="2"/>
</dbReference>
<dbReference type="Pfam" id="PF14559">
    <property type="entry name" value="TPR_19"/>
    <property type="match status" value="1"/>
</dbReference>
<reference evidence="3" key="1">
    <citation type="journal article" date="2019" name="Int. J. Syst. Evol. Microbiol.">
        <title>The Global Catalogue of Microorganisms (GCM) 10K type strain sequencing project: providing services to taxonomists for standard genome sequencing and annotation.</title>
        <authorList>
            <consortium name="The Broad Institute Genomics Platform"/>
            <consortium name="The Broad Institute Genome Sequencing Center for Infectious Disease"/>
            <person name="Wu L."/>
            <person name="Ma J."/>
        </authorList>
    </citation>
    <scope>NUCLEOTIDE SEQUENCE [LARGE SCALE GENOMIC DNA]</scope>
    <source>
        <strain evidence="3">CCM 8939</strain>
    </source>
</reference>
<keyword evidence="3" id="KW-1185">Reference proteome</keyword>
<dbReference type="PANTHER" id="PTHR12558:SF13">
    <property type="entry name" value="CELL DIVISION CYCLE PROTEIN 27 HOMOLOG"/>
    <property type="match status" value="1"/>
</dbReference>
<protein>
    <recommendedName>
        <fullName evidence="4">Tetratricopeptide repeat protein</fullName>
    </recommendedName>
</protein>
<organism evidence="2 3">
    <name type="scientific">Pedobacter mendelii</name>
    <dbReference type="NCBI Taxonomy" id="1908240"/>
    <lineage>
        <taxon>Bacteria</taxon>
        <taxon>Pseudomonadati</taxon>
        <taxon>Bacteroidota</taxon>
        <taxon>Sphingobacteriia</taxon>
        <taxon>Sphingobacteriales</taxon>
        <taxon>Sphingobacteriaceae</taxon>
        <taxon>Pedobacter</taxon>
    </lineage>
</organism>
<proteinExistence type="predicted"/>
<dbReference type="EMBL" id="BMDJ01000016">
    <property type="protein sequence ID" value="GGI29310.1"/>
    <property type="molecule type" value="Genomic_DNA"/>
</dbReference>
<dbReference type="Gene3D" id="1.25.40.10">
    <property type="entry name" value="Tetratricopeptide repeat domain"/>
    <property type="match status" value="3"/>
</dbReference>
<name>A0ABQ2BP83_9SPHI</name>